<evidence type="ECO:0000313" key="2">
    <source>
        <dbReference type="EMBL" id="RDZ28822.1"/>
    </source>
</evidence>
<keyword evidence="1" id="KW-0812">Transmembrane</keyword>
<name>A0A371K4M1_9GAMM</name>
<evidence type="ECO:0000256" key="1">
    <source>
        <dbReference type="SAM" id="Phobius"/>
    </source>
</evidence>
<feature type="transmembrane region" description="Helical" evidence="1">
    <location>
        <begin position="76"/>
        <end position="97"/>
    </location>
</feature>
<organism evidence="2 3">
    <name type="scientific">Lysobacter silvisoli</name>
    <dbReference type="NCBI Taxonomy" id="2293254"/>
    <lineage>
        <taxon>Bacteria</taxon>
        <taxon>Pseudomonadati</taxon>
        <taxon>Pseudomonadota</taxon>
        <taxon>Gammaproteobacteria</taxon>
        <taxon>Lysobacterales</taxon>
        <taxon>Lysobacteraceae</taxon>
        <taxon>Lysobacter</taxon>
    </lineage>
</organism>
<proteinExistence type="predicted"/>
<feature type="transmembrane region" description="Helical" evidence="1">
    <location>
        <begin position="109"/>
        <end position="128"/>
    </location>
</feature>
<dbReference type="EMBL" id="QTSU01000001">
    <property type="protein sequence ID" value="RDZ28822.1"/>
    <property type="molecule type" value="Genomic_DNA"/>
</dbReference>
<accession>A0A371K4M1</accession>
<feature type="transmembrane region" description="Helical" evidence="1">
    <location>
        <begin position="34"/>
        <end position="55"/>
    </location>
</feature>
<keyword evidence="1" id="KW-0472">Membrane</keyword>
<evidence type="ECO:0000313" key="3">
    <source>
        <dbReference type="Proteomes" id="UP000264492"/>
    </source>
</evidence>
<dbReference type="AlphaFoldDB" id="A0A371K4M1"/>
<comment type="caution">
    <text evidence="2">The sequence shown here is derived from an EMBL/GenBank/DDBJ whole genome shotgun (WGS) entry which is preliminary data.</text>
</comment>
<keyword evidence="1" id="KW-1133">Transmembrane helix</keyword>
<sequence length="148" mass="15167">MLVGFAVLLLAVTVAVWGISGGNLNVVELSKWGAVTAGMLQVRAAVLATCLVVLARRHLLGDGAESAKGPKPVRAAGVQVTLAWLLALAMVALPLMIELPLHVPETGLVFALLVLAGATQVITGALVYRALAAAATEPPDPSGYSLRL</sequence>
<protein>
    <submittedName>
        <fullName evidence="2">Uncharacterized protein</fullName>
    </submittedName>
</protein>
<keyword evidence="3" id="KW-1185">Reference proteome</keyword>
<reference evidence="2 3" key="1">
    <citation type="submission" date="2018-08" db="EMBL/GenBank/DDBJ databases">
        <title>Lysobacter sp. zong2l5, whole genome shotgun sequence.</title>
        <authorList>
            <person name="Zhang X."/>
            <person name="Feng G."/>
            <person name="Zhu H."/>
        </authorList>
    </citation>
    <scope>NUCLEOTIDE SEQUENCE [LARGE SCALE GENOMIC DNA]</scope>
    <source>
        <strain evidence="3">zong2l5</strain>
    </source>
</reference>
<dbReference type="Proteomes" id="UP000264492">
    <property type="component" value="Unassembled WGS sequence"/>
</dbReference>
<gene>
    <name evidence="2" type="ORF">DX914_06835</name>
</gene>